<keyword evidence="2" id="KW-1185">Reference proteome</keyword>
<gene>
    <name evidence="1" type="ORF">ACFPQ3_07170</name>
</gene>
<organism evidence="1 2">
    <name type="scientific">Streptococcus caledonicus</name>
    <dbReference type="NCBI Taxonomy" id="2614158"/>
    <lineage>
        <taxon>Bacteria</taxon>
        <taxon>Bacillati</taxon>
        <taxon>Bacillota</taxon>
        <taxon>Bacilli</taxon>
        <taxon>Lactobacillales</taxon>
        <taxon>Streptococcaceae</taxon>
        <taxon>Streptococcus</taxon>
    </lineage>
</organism>
<dbReference type="PANTHER" id="PTHR37816">
    <property type="entry name" value="YALI0E33011P"/>
    <property type="match status" value="1"/>
</dbReference>
<dbReference type="SUPFAM" id="SSF52540">
    <property type="entry name" value="P-loop containing nucleoside triphosphate hydrolases"/>
    <property type="match status" value="1"/>
</dbReference>
<reference evidence="2" key="1">
    <citation type="journal article" date="2019" name="Int. J. Syst. Evol. Microbiol.">
        <title>The Global Catalogue of Microorganisms (GCM) 10K type strain sequencing project: providing services to taxonomists for standard genome sequencing and annotation.</title>
        <authorList>
            <consortium name="The Broad Institute Genomics Platform"/>
            <consortium name="The Broad Institute Genome Sequencing Center for Infectious Disease"/>
            <person name="Wu L."/>
            <person name="Ma J."/>
        </authorList>
    </citation>
    <scope>NUCLEOTIDE SEQUENCE [LARGE SCALE GENOMIC DNA]</scope>
    <source>
        <strain evidence="2">DT43</strain>
    </source>
</reference>
<dbReference type="Proteomes" id="UP001596110">
    <property type="component" value="Unassembled WGS sequence"/>
</dbReference>
<proteinExistence type="predicted"/>
<dbReference type="InterPro" id="IPR027417">
    <property type="entry name" value="P-loop_NTPase"/>
</dbReference>
<evidence type="ECO:0000313" key="2">
    <source>
        <dbReference type="Proteomes" id="UP001596110"/>
    </source>
</evidence>
<comment type="caution">
    <text evidence="1">The sequence shown here is derived from an EMBL/GenBank/DDBJ whole genome shotgun (WGS) entry which is preliminary data.</text>
</comment>
<dbReference type="InterPro" id="IPR052922">
    <property type="entry name" value="Cytidylate_Kinase-2"/>
</dbReference>
<evidence type="ECO:0000313" key="1">
    <source>
        <dbReference type="EMBL" id="MFC5631359.1"/>
    </source>
</evidence>
<name>A0ABW0UGC4_9STRE</name>
<dbReference type="Gene3D" id="3.40.50.300">
    <property type="entry name" value="P-loop containing nucleotide triphosphate hydrolases"/>
    <property type="match status" value="1"/>
</dbReference>
<accession>A0ABW0UGC4</accession>
<dbReference type="RefSeq" id="WP_156805157.1">
    <property type="nucleotide sequence ID" value="NZ_JBHSOJ010000016.1"/>
</dbReference>
<dbReference type="PANTHER" id="PTHR37816:SF3">
    <property type="entry name" value="MODULATES DNA TOPOLOGY"/>
    <property type="match status" value="1"/>
</dbReference>
<dbReference type="EMBL" id="JBHSOJ010000016">
    <property type="protein sequence ID" value="MFC5631359.1"/>
    <property type="molecule type" value="Genomic_DNA"/>
</dbReference>
<sequence length="173" mass="20627">MKIVIIGHSGSGKSTLAKKLSSHYDISCLHLDTLQFLPNWESRTPDDFIKQLATFLSLNTSWVIDGVYSKYLFEERLEQADNIIYLNFNRWNTFFRILKRYIVYRGRDRSDRAIGCPEKMDWNFLYFALFHSRRPKRMQFFEAICQKYQDKSIILTNQKAFNQFLKSITVQKV</sequence>
<protein>
    <submittedName>
        <fullName evidence="1">Topology modulation protein</fullName>
    </submittedName>
</protein>